<organism evidence="1 2">
    <name type="scientific">Spirosoma endbachense</name>
    <dbReference type="NCBI Taxonomy" id="2666025"/>
    <lineage>
        <taxon>Bacteria</taxon>
        <taxon>Pseudomonadati</taxon>
        <taxon>Bacteroidota</taxon>
        <taxon>Cytophagia</taxon>
        <taxon>Cytophagales</taxon>
        <taxon>Cytophagaceae</taxon>
        <taxon>Spirosoma</taxon>
    </lineage>
</organism>
<dbReference type="NCBIfam" id="NF047733">
    <property type="entry name" value="antiphage_MADS7"/>
    <property type="match status" value="1"/>
</dbReference>
<sequence>MPIKVPQIKGKSEFRNELVCFIDPKQIDIDRTMTNLFVLLRYNGGKPRLRVRRASDKLDIDKLVSAFQQTERDGRGIIGAIEHPDAVRWWLRSNLSDLVSRGSESESFATLRPIHLQSFTFRNARHTRDYFTSEQVYSFLSEDKAVRDELRQFLDEGWNGSSITSSQSLDVDSLGILRLIEDNTTNAQEDSQNVFARVRPLLAIDAKNYCDDVHRLLQYRNTVPRHVLIDYIKTLTAFHLSLYTIKLVRYLPQMVRAGSTDIDTALSIVVDLTDDPGSGAARLANADAQGVYDSILEYIKANFALMLSLRNLDLSTTNSAHLEAALAALKQPDDNFMADTRSALRAIREHEDNKEELETIQDIISYEADDIQRYLALVVKARGPFYHKYLVQLLDTLMLKNNESGMLIGGRTRNSKRRFVLGTKLLEMLVQLSVLKTDGQTYRTEPVSMEDFLTWLNSRYGLVVSGIDTPRFRDADLETHQAFRDNVQAFRDKLRQIGFYTVLSDAYILQKIRPRYSLNP</sequence>
<dbReference type="Pfam" id="PF26611">
    <property type="entry name" value="MAD7"/>
    <property type="match status" value="1"/>
</dbReference>
<accession>A0A6P1VW61</accession>
<name>A0A6P1VW61_9BACT</name>
<gene>
    <name evidence="1" type="ORF">GJR95_11635</name>
</gene>
<dbReference type="InterPro" id="IPR058120">
    <property type="entry name" value="MADS7"/>
</dbReference>
<evidence type="ECO:0000313" key="2">
    <source>
        <dbReference type="Proteomes" id="UP000464577"/>
    </source>
</evidence>
<dbReference type="EMBL" id="CP045997">
    <property type="protein sequence ID" value="QHV95616.1"/>
    <property type="molecule type" value="Genomic_DNA"/>
</dbReference>
<evidence type="ECO:0000313" key="1">
    <source>
        <dbReference type="EMBL" id="QHV95616.1"/>
    </source>
</evidence>
<reference evidence="1 2" key="1">
    <citation type="submission" date="2019-11" db="EMBL/GenBank/DDBJ databases">
        <title>Spirosoma endbachense sp. nov., isolated from a natural salt meadow.</title>
        <authorList>
            <person name="Rojas J."/>
            <person name="Ambika Manirajan B."/>
            <person name="Ratering S."/>
            <person name="Suarez C."/>
            <person name="Geissler-Plaum R."/>
            <person name="Schnell S."/>
        </authorList>
    </citation>
    <scope>NUCLEOTIDE SEQUENCE [LARGE SCALE GENOMIC DNA]</scope>
    <source>
        <strain evidence="1 2">I-24</strain>
    </source>
</reference>
<protein>
    <submittedName>
        <fullName evidence="1">Uncharacterized protein</fullName>
    </submittedName>
</protein>
<dbReference type="RefSeq" id="WP_162386025.1">
    <property type="nucleotide sequence ID" value="NZ_CP045997.1"/>
</dbReference>
<dbReference type="AlphaFoldDB" id="A0A6P1VW61"/>
<proteinExistence type="predicted"/>
<keyword evidence="2" id="KW-1185">Reference proteome</keyword>
<dbReference type="Proteomes" id="UP000464577">
    <property type="component" value="Chromosome"/>
</dbReference>
<dbReference type="KEGG" id="senf:GJR95_11635"/>